<dbReference type="AlphaFoldDB" id="M0MRG6"/>
<keyword evidence="2" id="KW-1185">Reference proteome</keyword>
<dbReference type="InParanoid" id="M0MRG6"/>
<sequence length="65" mass="7373">MSSDNPTLEGKSRHEVTITEEHRERMLELFDSPKITDAIRQSSLRGMECKQQTRECNCECGGESG</sequence>
<evidence type="ECO:0000313" key="1">
    <source>
        <dbReference type="EMBL" id="EMA47953.1"/>
    </source>
</evidence>
<reference evidence="1 2" key="1">
    <citation type="journal article" date="2014" name="PLoS Genet.">
        <title>Phylogenetically driven sequencing of extremely halophilic archaea reveals strategies for static and dynamic osmo-response.</title>
        <authorList>
            <person name="Becker E.A."/>
            <person name="Seitzer P.M."/>
            <person name="Tritt A."/>
            <person name="Larsen D."/>
            <person name="Krusor M."/>
            <person name="Yao A.I."/>
            <person name="Wu D."/>
            <person name="Madern D."/>
            <person name="Eisen J.A."/>
            <person name="Darling A.E."/>
            <person name="Facciotti M.T."/>
        </authorList>
    </citation>
    <scope>NUCLEOTIDE SEQUENCE [LARGE SCALE GENOMIC DNA]</scope>
    <source>
        <strain evidence="1 2">DSM 5350</strain>
    </source>
</reference>
<evidence type="ECO:0000313" key="2">
    <source>
        <dbReference type="Proteomes" id="UP000011669"/>
    </source>
</evidence>
<organism evidence="1 2">
    <name type="scientific">Halococcus saccharolyticus DSM 5350</name>
    <dbReference type="NCBI Taxonomy" id="1227455"/>
    <lineage>
        <taxon>Archaea</taxon>
        <taxon>Methanobacteriati</taxon>
        <taxon>Methanobacteriota</taxon>
        <taxon>Stenosarchaea group</taxon>
        <taxon>Halobacteria</taxon>
        <taxon>Halobacteriales</taxon>
        <taxon>Halococcaceae</taxon>
        <taxon>Halococcus</taxon>
    </lineage>
</organism>
<dbReference type="PATRIC" id="fig|1227455.4.peg.149"/>
<comment type="caution">
    <text evidence="1">The sequence shown here is derived from an EMBL/GenBank/DDBJ whole genome shotgun (WGS) entry which is preliminary data.</text>
</comment>
<name>M0MRG6_9EURY</name>
<proteinExistence type="predicted"/>
<gene>
    <name evidence="1" type="ORF">C449_00735</name>
</gene>
<dbReference type="RefSeq" id="WP_006075948.1">
    <property type="nucleotide sequence ID" value="NZ_AOMD01000002.1"/>
</dbReference>
<accession>M0MRG6</accession>
<dbReference type="Proteomes" id="UP000011669">
    <property type="component" value="Unassembled WGS sequence"/>
</dbReference>
<dbReference type="EMBL" id="AOMD01000002">
    <property type="protein sequence ID" value="EMA47953.1"/>
    <property type="molecule type" value="Genomic_DNA"/>
</dbReference>
<protein>
    <submittedName>
        <fullName evidence="1">Uncharacterized protein</fullName>
    </submittedName>
</protein>